<sequence length="370" mass="38312">MTVTAGVAAWSIATPLGNDEDALAALFAGQCGISRLESPFPLRNDRAGIISSVARNDATLSEWQRQLGKLVGQRAISRAGIDPCDPKTGYVFATSYGHLLDEPGHDTMSSWAEDCVKMLGGLVAPVVVGTACSAGSDALGIASALLAGGQYDAVVVVAVDIVTIAKRLAHSGLGTMTDTTPKPFDIERNGMIVGDAAAAVVLRPLSLCKNSCGVLLGYGASNDAAGLTAPDQSGESVELAIRRALMAASTEINDVSVYLAHGTSTHLNDLVESKVIGKIFPKHSNIKLYGTKGALGHSLGACGLLEFIILVDVLRRRSVPPSVGLTVPIEEVSEYLPLVASAPTSSSIGLSVTLGFGGFNTALLGKWEER</sequence>
<evidence type="ECO:0000313" key="6">
    <source>
        <dbReference type="EMBL" id="NVN10069.1"/>
    </source>
</evidence>
<feature type="domain" description="Ketosynthase family 3 (KS3)" evidence="5">
    <location>
        <begin position="1"/>
        <end position="367"/>
    </location>
</feature>
<evidence type="ECO:0000313" key="7">
    <source>
        <dbReference type="Proteomes" id="UP000534870"/>
    </source>
</evidence>
<reference evidence="6 7" key="1">
    <citation type="submission" date="2020-06" db="EMBL/GenBank/DDBJ databases">
        <title>Description of novel acetic acid bacteria.</title>
        <authorList>
            <person name="Sombolestani A."/>
        </authorList>
    </citation>
    <scope>NUCLEOTIDE SEQUENCE [LARGE SCALE GENOMIC DNA]</scope>
    <source>
        <strain evidence="6 7">LMG 31431</strain>
    </source>
</reference>
<dbReference type="EMBL" id="JABXXP010000015">
    <property type="protein sequence ID" value="NVN10069.1"/>
    <property type="molecule type" value="Genomic_DNA"/>
</dbReference>
<comment type="pathway">
    <text evidence="1">Lipid metabolism; fatty acid biosynthesis.</text>
</comment>
<accession>A0A7Y7ITH6</accession>
<dbReference type="AlphaFoldDB" id="A0A7Y7ITH6"/>
<dbReference type="SUPFAM" id="SSF53901">
    <property type="entry name" value="Thiolase-like"/>
    <property type="match status" value="2"/>
</dbReference>
<evidence type="ECO:0000256" key="4">
    <source>
        <dbReference type="RuleBase" id="RU003694"/>
    </source>
</evidence>
<protein>
    <submittedName>
        <fullName evidence="6">Beta-ketoacyl-[acyl-carrier-protein] synthase family protein</fullName>
    </submittedName>
</protein>
<dbReference type="InterPro" id="IPR014031">
    <property type="entry name" value="Ketoacyl_synth_C"/>
</dbReference>
<dbReference type="InterPro" id="IPR000794">
    <property type="entry name" value="Beta-ketoacyl_synthase"/>
</dbReference>
<name>A0A7Y7ITH6_9PROT</name>
<keyword evidence="3 4" id="KW-0808">Transferase</keyword>
<dbReference type="PANTHER" id="PTHR11712">
    <property type="entry name" value="POLYKETIDE SYNTHASE-RELATED"/>
    <property type="match status" value="1"/>
</dbReference>
<evidence type="ECO:0000256" key="3">
    <source>
        <dbReference type="ARBA" id="ARBA00022679"/>
    </source>
</evidence>
<dbReference type="InterPro" id="IPR014030">
    <property type="entry name" value="Ketoacyl_synth_N"/>
</dbReference>
<evidence type="ECO:0000259" key="5">
    <source>
        <dbReference type="PROSITE" id="PS52004"/>
    </source>
</evidence>
<dbReference type="Pfam" id="PF00109">
    <property type="entry name" value="ketoacyl-synt"/>
    <property type="match status" value="1"/>
</dbReference>
<dbReference type="GO" id="GO:0004315">
    <property type="term" value="F:3-oxoacyl-[acyl-carrier-protein] synthase activity"/>
    <property type="evidence" value="ECO:0007669"/>
    <property type="project" value="TreeGrafter"/>
</dbReference>
<dbReference type="PROSITE" id="PS52004">
    <property type="entry name" value="KS3_2"/>
    <property type="match status" value="1"/>
</dbReference>
<organism evidence="6 7">
    <name type="scientific">Nguyenibacter vanlangensis</name>
    <dbReference type="NCBI Taxonomy" id="1216886"/>
    <lineage>
        <taxon>Bacteria</taxon>
        <taxon>Pseudomonadati</taxon>
        <taxon>Pseudomonadota</taxon>
        <taxon>Alphaproteobacteria</taxon>
        <taxon>Acetobacterales</taxon>
        <taxon>Acetobacteraceae</taxon>
        <taxon>Nguyenibacter</taxon>
    </lineage>
</organism>
<evidence type="ECO:0000256" key="2">
    <source>
        <dbReference type="ARBA" id="ARBA00008467"/>
    </source>
</evidence>
<dbReference type="Pfam" id="PF02801">
    <property type="entry name" value="Ketoacyl-synt_C"/>
    <property type="match status" value="1"/>
</dbReference>
<comment type="caution">
    <text evidence="6">The sequence shown here is derived from an EMBL/GenBank/DDBJ whole genome shotgun (WGS) entry which is preliminary data.</text>
</comment>
<dbReference type="Gene3D" id="3.40.47.10">
    <property type="match status" value="1"/>
</dbReference>
<dbReference type="InterPro" id="IPR016039">
    <property type="entry name" value="Thiolase-like"/>
</dbReference>
<dbReference type="GO" id="GO:0006633">
    <property type="term" value="P:fatty acid biosynthetic process"/>
    <property type="evidence" value="ECO:0007669"/>
    <property type="project" value="TreeGrafter"/>
</dbReference>
<dbReference type="RefSeq" id="WP_176638856.1">
    <property type="nucleotide sequence ID" value="NZ_JABXXP010000015.1"/>
</dbReference>
<comment type="similarity">
    <text evidence="2 4">Belongs to the thiolase-like superfamily. Beta-ketoacyl-ACP synthases family.</text>
</comment>
<dbReference type="SMART" id="SM00825">
    <property type="entry name" value="PKS_KS"/>
    <property type="match status" value="1"/>
</dbReference>
<dbReference type="Proteomes" id="UP000534870">
    <property type="component" value="Unassembled WGS sequence"/>
</dbReference>
<proteinExistence type="inferred from homology"/>
<gene>
    <name evidence="6" type="ORF">HUK84_02705</name>
</gene>
<evidence type="ECO:0000256" key="1">
    <source>
        <dbReference type="ARBA" id="ARBA00005194"/>
    </source>
</evidence>
<dbReference type="PANTHER" id="PTHR11712:SF336">
    <property type="entry name" value="3-OXOACYL-[ACYL-CARRIER-PROTEIN] SYNTHASE, MITOCHONDRIAL"/>
    <property type="match status" value="1"/>
</dbReference>
<dbReference type="InterPro" id="IPR020841">
    <property type="entry name" value="PKS_Beta-ketoAc_synthase_dom"/>
</dbReference>